<dbReference type="AlphaFoldDB" id="A0A0J6CSM5"/>
<evidence type="ECO:0000259" key="8">
    <source>
        <dbReference type="PROSITE" id="PS50928"/>
    </source>
</evidence>
<reference evidence="9" key="1">
    <citation type="submission" date="2015-06" db="EMBL/GenBank/DDBJ databases">
        <authorList>
            <person name="Liu B."/>
            <person name="Wang J."/>
            <person name="Zhu Y."/>
            <person name="Liu G."/>
            <person name="Chen Q."/>
            <person name="Zheng C."/>
            <person name="Che J."/>
            <person name="Ge C."/>
            <person name="Shi H."/>
            <person name="Pan Z."/>
            <person name="Liu X."/>
        </authorList>
    </citation>
    <scope>NUCLEOTIDE SEQUENCE [LARGE SCALE GENOMIC DNA]</scope>
    <source>
        <strain evidence="9">DSM 16346</strain>
    </source>
</reference>
<dbReference type="Gene3D" id="1.10.3720.10">
    <property type="entry name" value="MetI-like"/>
    <property type="match status" value="1"/>
</dbReference>
<keyword evidence="4 7" id="KW-0812">Transmembrane</keyword>
<feature type="transmembrane region" description="Helical" evidence="7">
    <location>
        <begin position="220"/>
        <end position="245"/>
    </location>
</feature>
<dbReference type="GO" id="GO:0005886">
    <property type="term" value="C:plasma membrane"/>
    <property type="evidence" value="ECO:0007669"/>
    <property type="project" value="UniProtKB-SubCell"/>
</dbReference>
<evidence type="ECO:0000313" key="10">
    <source>
        <dbReference type="Proteomes" id="UP000035996"/>
    </source>
</evidence>
<feature type="transmembrane region" description="Helical" evidence="7">
    <location>
        <begin position="73"/>
        <end position="102"/>
    </location>
</feature>
<dbReference type="Proteomes" id="UP000035996">
    <property type="component" value="Unassembled WGS sequence"/>
</dbReference>
<keyword evidence="10" id="KW-1185">Reference proteome</keyword>
<evidence type="ECO:0000256" key="2">
    <source>
        <dbReference type="ARBA" id="ARBA00022448"/>
    </source>
</evidence>
<dbReference type="PROSITE" id="PS50928">
    <property type="entry name" value="ABC_TM1"/>
    <property type="match status" value="1"/>
</dbReference>
<dbReference type="STRING" id="157733.AB986_08950"/>
<evidence type="ECO:0000256" key="1">
    <source>
        <dbReference type="ARBA" id="ARBA00004651"/>
    </source>
</evidence>
<evidence type="ECO:0000256" key="5">
    <source>
        <dbReference type="ARBA" id="ARBA00022989"/>
    </source>
</evidence>
<dbReference type="InterPro" id="IPR035906">
    <property type="entry name" value="MetI-like_sf"/>
</dbReference>
<dbReference type="EMBL" id="LELK01000001">
    <property type="protein sequence ID" value="KMM39321.1"/>
    <property type="molecule type" value="Genomic_DNA"/>
</dbReference>
<dbReference type="InterPro" id="IPR000515">
    <property type="entry name" value="MetI-like"/>
</dbReference>
<comment type="caution">
    <text evidence="9">The sequence shown here is derived from an EMBL/GenBank/DDBJ whole genome shotgun (WGS) entry which is preliminary data.</text>
</comment>
<keyword evidence="2 7" id="KW-0813">Transport</keyword>
<protein>
    <recommendedName>
        <fullName evidence="8">ABC transmembrane type-1 domain-containing protein</fullName>
    </recommendedName>
</protein>
<dbReference type="PANTHER" id="PTHR30465:SF44">
    <property type="entry name" value="ABC-TYPE DIPEPTIDE_OLIGOPEPTIDE TRANSPORT SYSTEM, PERMEASE COMPONENT"/>
    <property type="match status" value="1"/>
</dbReference>
<evidence type="ECO:0000256" key="6">
    <source>
        <dbReference type="ARBA" id="ARBA00023136"/>
    </source>
</evidence>
<feature type="domain" description="ABC transmembrane type-1" evidence="8">
    <location>
        <begin position="74"/>
        <end position="271"/>
    </location>
</feature>
<evidence type="ECO:0000256" key="4">
    <source>
        <dbReference type="ARBA" id="ARBA00022692"/>
    </source>
</evidence>
<dbReference type="PANTHER" id="PTHR30465">
    <property type="entry name" value="INNER MEMBRANE ABC TRANSPORTER"/>
    <property type="match status" value="1"/>
</dbReference>
<feature type="transmembrane region" description="Helical" evidence="7">
    <location>
        <begin position="7"/>
        <end position="28"/>
    </location>
</feature>
<dbReference type="RefSeq" id="WP_048310491.1">
    <property type="nucleotide sequence ID" value="NZ_CP119526.1"/>
</dbReference>
<comment type="subcellular location">
    <subcellularLocation>
        <location evidence="1 7">Cell membrane</location>
        <topology evidence="1 7">Multi-pass membrane protein</topology>
    </subcellularLocation>
</comment>
<feature type="transmembrane region" description="Helical" evidence="7">
    <location>
        <begin position="114"/>
        <end position="136"/>
    </location>
</feature>
<feature type="transmembrane region" description="Helical" evidence="7">
    <location>
        <begin position="251"/>
        <end position="271"/>
    </location>
</feature>
<feature type="transmembrane region" description="Helical" evidence="7">
    <location>
        <begin position="156"/>
        <end position="178"/>
    </location>
</feature>
<sequence length="285" mass="32202">MKGIVRFFSILLSIVLIVSIAGLFQNGISFSFPLLLDEFVANVKAITDLSTITYESSEGSGIERSVFPIIFEYYSYSLSILLLGFVLALVSALLLTIITLFLPHRLQEILKKTVGFLEAVPDLFIIVMVQLAFVALYKQTGILLFEVVGGFDRPLVLPLVTFSILPSLFLYRIMLLIFEDELTRPYVELARGKGISRWKILLKHITRNSLVSVVNHSKSIILLMLTNLVMLEIIFNLYGITWFIISNVSAQIVMLSIIMIYIPIYIIEFVAKRLITHFTGEEVPS</sequence>
<keyword evidence="3" id="KW-1003">Cell membrane</keyword>
<dbReference type="OrthoDB" id="2958608at2"/>
<keyword evidence="5 7" id="KW-1133">Transmembrane helix</keyword>
<organism evidence="9 10">
    <name type="scientific">Guptibacillus hwajinpoensis</name>
    <dbReference type="NCBI Taxonomy" id="208199"/>
    <lineage>
        <taxon>Bacteria</taxon>
        <taxon>Bacillati</taxon>
        <taxon>Bacillota</taxon>
        <taxon>Bacilli</taxon>
        <taxon>Bacillales</taxon>
        <taxon>Guptibacillaceae</taxon>
        <taxon>Guptibacillus</taxon>
    </lineage>
</organism>
<keyword evidence="6 7" id="KW-0472">Membrane</keyword>
<dbReference type="SUPFAM" id="SSF161098">
    <property type="entry name" value="MetI-like"/>
    <property type="match status" value="1"/>
</dbReference>
<dbReference type="Pfam" id="PF00528">
    <property type="entry name" value="BPD_transp_1"/>
    <property type="match status" value="1"/>
</dbReference>
<evidence type="ECO:0000256" key="7">
    <source>
        <dbReference type="RuleBase" id="RU363032"/>
    </source>
</evidence>
<evidence type="ECO:0000256" key="3">
    <source>
        <dbReference type="ARBA" id="ARBA00022475"/>
    </source>
</evidence>
<comment type="similarity">
    <text evidence="7">Belongs to the binding-protein-dependent transport system permease family.</text>
</comment>
<name>A0A0J6CSM5_9BACL</name>
<accession>A0A0J6CSM5</accession>
<proteinExistence type="inferred from homology"/>
<gene>
    <name evidence="9" type="ORF">AB986_08950</name>
</gene>
<dbReference type="GO" id="GO:0055085">
    <property type="term" value="P:transmembrane transport"/>
    <property type="evidence" value="ECO:0007669"/>
    <property type="project" value="InterPro"/>
</dbReference>
<evidence type="ECO:0000313" key="9">
    <source>
        <dbReference type="EMBL" id="KMM39321.1"/>
    </source>
</evidence>